<reference evidence="1 2" key="1">
    <citation type="journal article" date="2016" name="Nat. Commun.">
        <title>Thousands of microbial genomes shed light on interconnected biogeochemical processes in an aquifer system.</title>
        <authorList>
            <person name="Anantharaman K."/>
            <person name="Brown C.T."/>
            <person name="Hug L.A."/>
            <person name="Sharon I."/>
            <person name="Castelle C.J."/>
            <person name="Probst A.J."/>
            <person name="Thomas B.C."/>
            <person name="Singh A."/>
            <person name="Wilkins M.J."/>
            <person name="Karaoz U."/>
            <person name="Brodie E.L."/>
            <person name="Williams K.H."/>
            <person name="Hubbard S.S."/>
            <person name="Banfield J.F."/>
        </authorList>
    </citation>
    <scope>NUCLEOTIDE SEQUENCE [LARGE SCALE GENOMIC DNA]</scope>
</reference>
<evidence type="ECO:0000313" key="1">
    <source>
        <dbReference type="EMBL" id="OGG98911.1"/>
    </source>
</evidence>
<dbReference type="EMBL" id="MFNF01000065">
    <property type="protein sequence ID" value="OGG98911.1"/>
    <property type="molecule type" value="Genomic_DNA"/>
</dbReference>
<evidence type="ECO:0000313" key="2">
    <source>
        <dbReference type="Proteomes" id="UP000177583"/>
    </source>
</evidence>
<dbReference type="Proteomes" id="UP000177583">
    <property type="component" value="Unassembled WGS sequence"/>
</dbReference>
<gene>
    <name evidence="1" type="ORF">A2557_12900</name>
</gene>
<accession>A0A1F6GLB9</accession>
<protein>
    <submittedName>
        <fullName evidence="1">Uncharacterized protein</fullName>
    </submittedName>
</protein>
<name>A0A1F6GLB9_9PROT</name>
<organism evidence="1 2">
    <name type="scientific">Candidatus Lambdaproteobacteria bacterium RIFOXYD2_FULL_56_26</name>
    <dbReference type="NCBI Taxonomy" id="1817773"/>
    <lineage>
        <taxon>Bacteria</taxon>
        <taxon>Pseudomonadati</taxon>
        <taxon>Pseudomonadota</taxon>
        <taxon>Candidatus Lambdaproteobacteria</taxon>
    </lineage>
</organism>
<proteinExistence type="predicted"/>
<comment type="caution">
    <text evidence="1">The sequence shown here is derived from an EMBL/GenBank/DDBJ whole genome shotgun (WGS) entry which is preliminary data.</text>
</comment>
<sequence>MNASHQFSETVERFVKMQRKKRIIAHERDITLVDLVAQLEPVSVEQVLAGFELLNQELPMAADFLRQIKESFIEAVRSLNRLNPSRRFFALETFNYLGDLDRLTLVTETLLFGQDSQIRPIALNFLHAFPGTDQVINTLLSHKELFDPKTIDSHHHALNAFRYDMAEKLLTLLHQDFVLLQAKSAGIEPELSLDLLRQIVRHHSPAKLSLHLISGQQLSINLAKLIAYIQGHKMMPVYAKKRSDFLKGFVTELSTPGKIEGVQPEDMSKVVACFLYTNEQLAPPEPLIKRLVSEDQFGDPKTELAQKEFLDQLAPTTLDMVLKDLRDFLVELNKTPMADLEAAFLVAQNKYLSGQRNEDSLFGRVHDALEDLKATGILILENLLNLFKGIKSALSGGPKGTQGGKKSLDELFDELPEAGDLEEFRVILRDPGCKERAKEYVQVETSEVGYRAAMTDGGKRGASVNLQLFRTQENLADFKEAFLLLLKQLGQQPASTLVTNEFKHPQATDSVEEFYLPLLVPMDGQDPILFCLGVGYFEKEIQWSGSEENAKTVADAYMDPYCFLMHIQNRDTTMNARSRKLLTDIKGLKQKEFKAINLRGQAYAQACLSILLDLLHLVTEAEWDSKPVQKLVAFLYEQLKLKPEYF</sequence>
<dbReference type="AlphaFoldDB" id="A0A1F6GLB9"/>